<dbReference type="AlphaFoldDB" id="A0AAD4NH37"/>
<feature type="region of interest" description="Disordered" evidence="4">
    <location>
        <begin position="169"/>
        <end position="190"/>
    </location>
</feature>
<keyword evidence="3" id="KW-0325">Glycoprotein</keyword>
<feature type="compositionally biased region" description="Basic and acidic residues" evidence="4">
    <location>
        <begin position="175"/>
        <end position="189"/>
    </location>
</feature>
<evidence type="ECO:0000256" key="2">
    <source>
        <dbReference type="ARBA" id="ARBA00023136"/>
    </source>
</evidence>
<gene>
    <name evidence="7" type="ORF">DdX_00482</name>
</gene>
<evidence type="ECO:0000259" key="6">
    <source>
        <dbReference type="Pfam" id="PF07502"/>
    </source>
</evidence>
<accession>A0AAD4NH37</accession>
<comment type="caution">
    <text evidence="7">The sequence shown here is derived from an EMBL/GenBank/DDBJ whole genome shotgun (WGS) entry which is preliminary data.</text>
</comment>
<dbReference type="Pfam" id="PF07502">
    <property type="entry name" value="MANEC"/>
    <property type="match status" value="1"/>
</dbReference>
<feature type="transmembrane region" description="Helical" evidence="5">
    <location>
        <begin position="269"/>
        <end position="301"/>
    </location>
</feature>
<keyword evidence="5" id="KW-1133">Transmembrane helix</keyword>
<evidence type="ECO:0000256" key="1">
    <source>
        <dbReference type="ARBA" id="ARBA00004370"/>
    </source>
</evidence>
<comment type="subcellular location">
    <subcellularLocation>
        <location evidence="1">Membrane</location>
    </subcellularLocation>
</comment>
<keyword evidence="2 5" id="KW-0472">Membrane</keyword>
<organism evidence="7 8">
    <name type="scientific">Ditylenchus destructor</name>
    <dbReference type="NCBI Taxonomy" id="166010"/>
    <lineage>
        <taxon>Eukaryota</taxon>
        <taxon>Metazoa</taxon>
        <taxon>Ecdysozoa</taxon>
        <taxon>Nematoda</taxon>
        <taxon>Chromadorea</taxon>
        <taxon>Rhabditida</taxon>
        <taxon>Tylenchina</taxon>
        <taxon>Tylenchomorpha</taxon>
        <taxon>Sphaerularioidea</taxon>
        <taxon>Anguinidae</taxon>
        <taxon>Anguininae</taxon>
        <taxon>Ditylenchus</taxon>
    </lineage>
</organism>
<dbReference type="GO" id="GO:0016020">
    <property type="term" value="C:membrane"/>
    <property type="evidence" value="ECO:0007669"/>
    <property type="project" value="UniProtKB-SubCell"/>
</dbReference>
<name>A0AAD4NH37_9BILA</name>
<evidence type="ECO:0000313" key="7">
    <source>
        <dbReference type="EMBL" id="KAI1728312.1"/>
    </source>
</evidence>
<feature type="compositionally biased region" description="Polar residues" evidence="4">
    <location>
        <begin position="231"/>
        <end position="246"/>
    </location>
</feature>
<dbReference type="InterPro" id="IPR013980">
    <property type="entry name" value="MANSC_dom"/>
</dbReference>
<evidence type="ECO:0000256" key="5">
    <source>
        <dbReference type="SAM" id="Phobius"/>
    </source>
</evidence>
<evidence type="ECO:0000256" key="4">
    <source>
        <dbReference type="SAM" id="MobiDB-lite"/>
    </source>
</evidence>
<evidence type="ECO:0000313" key="8">
    <source>
        <dbReference type="Proteomes" id="UP001201812"/>
    </source>
</evidence>
<dbReference type="Proteomes" id="UP001201812">
    <property type="component" value="Unassembled WGS sequence"/>
</dbReference>
<dbReference type="EMBL" id="JAKKPZ010000001">
    <property type="protein sequence ID" value="KAI1728312.1"/>
    <property type="molecule type" value="Genomic_DNA"/>
</dbReference>
<reference evidence="7" key="1">
    <citation type="submission" date="2022-01" db="EMBL/GenBank/DDBJ databases">
        <title>Genome Sequence Resource for Two Populations of Ditylenchus destructor, the Migratory Endoparasitic Phytonematode.</title>
        <authorList>
            <person name="Zhang H."/>
            <person name="Lin R."/>
            <person name="Xie B."/>
        </authorList>
    </citation>
    <scope>NUCLEOTIDE SEQUENCE</scope>
    <source>
        <strain evidence="7">BazhouSP</strain>
    </source>
</reference>
<protein>
    <submittedName>
        <fullName evidence="7">MANEC domain-containing protein</fullName>
    </submittedName>
</protein>
<proteinExistence type="predicted"/>
<keyword evidence="8" id="KW-1185">Reference proteome</keyword>
<keyword evidence="5" id="KW-0812">Transmembrane</keyword>
<feature type="domain" description="MANSC" evidence="6">
    <location>
        <begin position="45"/>
        <end position="112"/>
    </location>
</feature>
<evidence type="ECO:0000256" key="3">
    <source>
        <dbReference type="ARBA" id="ARBA00023180"/>
    </source>
</evidence>
<feature type="region of interest" description="Disordered" evidence="4">
    <location>
        <begin position="229"/>
        <end position="256"/>
    </location>
</feature>
<sequence length="366" mass="40110">MISKFWWNERWLRLALFFSVYYILALTTKISAQDVFCGQLKVHKQKWLSKSATPLSSQKTADLKECIRACCAIPQCNAVTFIGFLADKRADNSTESAPNCMLFNCLGERDCSVLDHSVAREGVLSVIITDNDRAILPMPKQMAQPEAAQLPVPGPPPALLPPLFSTSSTGNEFVTSERDTDVQPAHSREDDDVNRTFSHIVVNNPNTITDGPSQNGRAAAVGKVLPVAPSNEEQPFHSDQSLEATTSSSDSSNHNPFHAHTDAELLTPVWAIGLAIVIGVVCGGLSLALIGCMLLTLPLGLHDDRCEERKQHRVDQGMDWLSSAQMRYQFMLITGSILAQAAADLEVGSDFIRPLSEWMDKIAVLH</sequence>